<reference evidence="1" key="1">
    <citation type="submission" date="2020-05" db="EMBL/GenBank/DDBJ databases">
        <title>WGS assembly of Panicum virgatum.</title>
        <authorList>
            <person name="Lovell J.T."/>
            <person name="Jenkins J."/>
            <person name="Shu S."/>
            <person name="Juenger T.E."/>
            <person name="Schmutz J."/>
        </authorList>
    </citation>
    <scope>NUCLEOTIDE SEQUENCE</scope>
    <source>
        <strain evidence="1">AP13</strain>
    </source>
</reference>
<dbReference type="EMBL" id="CM029050">
    <property type="protein sequence ID" value="KAG2565509.1"/>
    <property type="molecule type" value="Genomic_DNA"/>
</dbReference>
<name>A0A8T0PYS4_PANVG</name>
<comment type="caution">
    <text evidence="1">The sequence shown here is derived from an EMBL/GenBank/DDBJ whole genome shotgun (WGS) entry which is preliminary data.</text>
</comment>
<sequence>MQSSFLQYSHQPKNCGFTRWVDPPAIDPYQTYIAYLEDFIDKLKQELAKALVLADRLSSEDDGEPKSASPSSMVFKTNTGCVDEWCCPCHEEKKTPPATPHAFQALWWFYVLRTVLVLVD</sequence>
<accession>A0A8T0PYS4</accession>
<evidence type="ECO:0000313" key="1">
    <source>
        <dbReference type="EMBL" id="KAG2565509.1"/>
    </source>
</evidence>
<keyword evidence="2" id="KW-1185">Reference proteome</keyword>
<organism evidence="1 2">
    <name type="scientific">Panicum virgatum</name>
    <name type="common">Blackwell switchgrass</name>
    <dbReference type="NCBI Taxonomy" id="38727"/>
    <lineage>
        <taxon>Eukaryota</taxon>
        <taxon>Viridiplantae</taxon>
        <taxon>Streptophyta</taxon>
        <taxon>Embryophyta</taxon>
        <taxon>Tracheophyta</taxon>
        <taxon>Spermatophyta</taxon>
        <taxon>Magnoliopsida</taxon>
        <taxon>Liliopsida</taxon>
        <taxon>Poales</taxon>
        <taxon>Poaceae</taxon>
        <taxon>PACMAD clade</taxon>
        <taxon>Panicoideae</taxon>
        <taxon>Panicodae</taxon>
        <taxon>Paniceae</taxon>
        <taxon>Panicinae</taxon>
        <taxon>Panicum</taxon>
        <taxon>Panicum sect. Hiantes</taxon>
    </lineage>
</organism>
<evidence type="ECO:0000313" key="2">
    <source>
        <dbReference type="Proteomes" id="UP000823388"/>
    </source>
</evidence>
<dbReference type="Proteomes" id="UP000823388">
    <property type="component" value="Chromosome 7N"/>
</dbReference>
<dbReference type="AlphaFoldDB" id="A0A8T0PYS4"/>
<protein>
    <submittedName>
        <fullName evidence="1">Uncharacterized protein</fullName>
    </submittedName>
</protein>
<gene>
    <name evidence="1" type="ORF">PVAP13_7NG057700</name>
</gene>
<proteinExistence type="predicted"/>